<dbReference type="KEGG" id="kak:Kalk_14180"/>
<feature type="transmembrane region" description="Helical" evidence="6">
    <location>
        <begin position="123"/>
        <end position="144"/>
    </location>
</feature>
<feature type="domain" description="EamA" evidence="7">
    <location>
        <begin position="9"/>
        <end position="139"/>
    </location>
</feature>
<dbReference type="AlphaFoldDB" id="A0A2K9LMA5"/>
<evidence type="ECO:0000256" key="4">
    <source>
        <dbReference type="ARBA" id="ARBA00022989"/>
    </source>
</evidence>
<feature type="transmembrane region" description="Helical" evidence="6">
    <location>
        <begin position="150"/>
        <end position="167"/>
    </location>
</feature>
<keyword evidence="2" id="KW-1003">Cell membrane</keyword>
<dbReference type="InterPro" id="IPR051258">
    <property type="entry name" value="Diverse_Substrate_Transporter"/>
</dbReference>
<gene>
    <name evidence="8" type="ORF">Kalk_14180</name>
</gene>
<dbReference type="InterPro" id="IPR037185">
    <property type="entry name" value="EmrE-like"/>
</dbReference>
<dbReference type="GO" id="GO:0005886">
    <property type="term" value="C:plasma membrane"/>
    <property type="evidence" value="ECO:0007669"/>
    <property type="project" value="UniProtKB-SubCell"/>
</dbReference>
<feature type="transmembrane region" description="Helical" evidence="6">
    <location>
        <begin position="210"/>
        <end position="227"/>
    </location>
</feature>
<feature type="transmembrane region" description="Helical" evidence="6">
    <location>
        <begin position="97"/>
        <end position="116"/>
    </location>
</feature>
<dbReference type="OrthoDB" id="8370318at2"/>
<dbReference type="Pfam" id="PF00892">
    <property type="entry name" value="EamA"/>
    <property type="match status" value="2"/>
</dbReference>
<dbReference type="EMBL" id="CP022684">
    <property type="protein sequence ID" value="AUM13499.1"/>
    <property type="molecule type" value="Genomic_DNA"/>
</dbReference>
<feature type="domain" description="EamA" evidence="7">
    <location>
        <begin position="151"/>
        <end position="281"/>
    </location>
</feature>
<evidence type="ECO:0000313" key="8">
    <source>
        <dbReference type="EMBL" id="AUM13499.1"/>
    </source>
</evidence>
<keyword evidence="5 6" id="KW-0472">Membrane</keyword>
<sequence>MKIDKTLLSDLLLLAVTLLAAGGWIFSKEALQGIAPLSFLGIRFFMAGVLLMVMCTPQLKRMTAAHWRTTLGMGLLFSVALMLWVNGLFLSDHVGEGAFITSLGVVLVPVVAKLVFKDTPEGSTWLALPVAIVGLACLSLNNGFRFETSQLLFIVAAIMFAVHFNLISRALIQVPAFALTSIQLTFVGLSATGVAMFVEPWPPQISDYTWGWILASVLLASSARFLIQAYAQSMASASHAAIIMVLEPLWASLMAIYWFGESMTAQQMLGCTFIFLALLLNRWRSVRQLLKSLLR</sequence>
<dbReference type="Gene3D" id="1.10.3730.20">
    <property type="match status" value="1"/>
</dbReference>
<feature type="transmembrane region" description="Helical" evidence="6">
    <location>
        <begin position="174"/>
        <end position="198"/>
    </location>
</feature>
<dbReference type="InterPro" id="IPR000620">
    <property type="entry name" value="EamA_dom"/>
</dbReference>
<name>A0A2K9LMA5_9GAMM</name>
<evidence type="ECO:0000256" key="3">
    <source>
        <dbReference type="ARBA" id="ARBA00022692"/>
    </source>
</evidence>
<dbReference type="PANTHER" id="PTHR42920">
    <property type="entry name" value="OS03G0707200 PROTEIN-RELATED"/>
    <property type="match status" value="1"/>
</dbReference>
<protein>
    <submittedName>
        <fullName evidence="8">EamA family transporter</fullName>
    </submittedName>
</protein>
<proteinExistence type="predicted"/>
<comment type="subcellular location">
    <subcellularLocation>
        <location evidence="1">Cell membrane</location>
        <topology evidence="1">Multi-pass membrane protein</topology>
    </subcellularLocation>
</comment>
<keyword evidence="9" id="KW-1185">Reference proteome</keyword>
<keyword evidence="4 6" id="KW-1133">Transmembrane helix</keyword>
<evidence type="ECO:0000256" key="6">
    <source>
        <dbReference type="SAM" id="Phobius"/>
    </source>
</evidence>
<feature type="transmembrane region" description="Helical" evidence="6">
    <location>
        <begin position="65"/>
        <end position="85"/>
    </location>
</feature>
<evidence type="ECO:0000256" key="5">
    <source>
        <dbReference type="ARBA" id="ARBA00023136"/>
    </source>
</evidence>
<feature type="transmembrane region" description="Helical" evidence="6">
    <location>
        <begin position="33"/>
        <end position="53"/>
    </location>
</feature>
<feature type="transmembrane region" description="Helical" evidence="6">
    <location>
        <begin position="265"/>
        <end position="283"/>
    </location>
</feature>
<evidence type="ECO:0000256" key="1">
    <source>
        <dbReference type="ARBA" id="ARBA00004651"/>
    </source>
</evidence>
<reference evidence="9" key="1">
    <citation type="submission" date="2017-08" db="EMBL/GenBank/DDBJ databases">
        <title>Direct submision.</title>
        <authorList>
            <person name="Kim S.-J."/>
            <person name="Rhee S.-K."/>
        </authorList>
    </citation>
    <scope>NUCLEOTIDE SEQUENCE [LARGE SCALE GENOMIC DNA]</scope>
    <source>
        <strain evidence="9">GI5</strain>
    </source>
</reference>
<dbReference type="SUPFAM" id="SSF103481">
    <property type="entry name" value="Multidrug resistance efflux transporter EmrE"/>
    <property type="match status" value="2"/>
</dbReference>
<dbReference type="Proteomes" id="UP000235116">
    <property type="component" value="Chromosome"/>
</dbReference>
<feature type="transmembrane region" description="Helical" evidence="6">
    <location>
        <begin position="239"/>
        <end position="259"/>
    </location>
</feature>
<evidence type="ECO:0000259" key="7">
    <source>
        <dbReference type="Pfam" id="PF00892"/>
    </source>
</evidence>
<feature type="transmembrane region" description="Helical" evidence="6">
    <location>
        <begin position="7"/>
        <end position="27"/>
    </location>
</feature>
<evidence type="ECO:0000313" key="9">
    <source>
        <dbReference type="Proteomes" id="UP000235116"/>
    </source>
</evidence>
<dbReference type="PANTHER" id="PTHR42920:SF5">
    <property type="entry name" value="EAMA DOMAIN-CONTAINING PROTEIN"/>
    <property type="match status" value="1"/>
</dbReference>
<evidence type="ECO:0000256" key="2">
    <source>
        <dbReference type="ARBA" id="ARBA00022475"/>
    </source>
</evidence>
<keyword evidence="3 6" id="KW-0812">Transmembrane</keyword>
<accession>A0A2K9LMA5</accession>
<dbReference type="RefSeq" id="WP_101894874.1">
    <property type="nucleotide sequence ID" value="NZ_CP022684.1"/>
</dbReference>
<organism evidence="8 9">
    <name type="scientific">Ketobacter alkanivorans</name>
    <dbReference type="NCBI Taxonomy" id="1917421"/>
    <lineage>
        <taxon>Bacteria</taxon>
        <taxon>Pseudomonadati</taxon>
        <taxon>Pseudomonadota</taxon>
        <taxon>Gammaproteobacteria</taxon>
        <taxon>Pseudomonadales</taxon>
        <taxon>Ketobacteraceae</taxon>
        <taxon>Ketobacter</taxon>
    </lineage>
</organism>